<dbReference type="EMBL" id="JPRD01000088">
    <property type="protein sequence ID" value="KIF45068.1"/>
    <property type="molecule type" value="Genomic_DNA"/>
</dbReference>
<dbReference type="AlphaFoldDB" id="A0A0C1V5T6"/>
<accession>A0A0C1V5T6</accession>
<evidence type="ECO:0000313" key="2">
    <source>
        <dbReference type="Proteomes" id="UP000031586"/>
    </source>
</evidence>
<sequence>MYFMGMSYLIIGFAQILKLSVAFVIELGHANDCVVTRLLKFCVINAINASFSTAEGYIQTVK</sequence>
<name>A0A0C1V5T6_9VIBR</name>
<comment type="caution">
    <text evidence="1">The sequence shown here is derived from an EMBL/GenBank/DDBJ whole genome shotgun (WGS) entry which is preliminary data.</text>
</comment>
<gene>
    <name evidence="1" type="ORF">H735_29925</name>
</gene>
<reference evidence="1 2" key="1">
    <citation type="submission" date="2014-07" db="EMBL/GenBank/DDBJ databases">
        <title>Unique and conserved regions in Vibrio harveyi and related species in comparison with the shrimp pathogen Vibrio harveyi CAIM 1792.</title>
        <authorList>
            <person name="Espinoza-Valles I."/>
            <person name="Vora G."/>
            <person name="Leekitcharoenphon P."/>
            <person name="Ussery D."/>
            <person name="Hoj L."/>
            <person name="Gomez-Gil B."/>
        </authorList>
    </citation>
    <scope>NUCLEOTIDE SEQUENCE [LARGE SCALE GENOMIC DNA]</scope>
    <source>
        <strain evidence="2">CAIM 1854 / LMG 25443</strain>
    </source>
</reference>
<organism evidence="1 2">
    <name type="scientific">Vibrio owensii CAIM 1854 = LMG 25443</name>
    <dbReference type="NCBI Taxonomy" id="1229493"/>
    <lineage>
        <taxon>Bacteria</taxon>
        <taxon>Pseudomonadati</taxon>
        <taxon>Pseudomonadota</taxon>
        <taxon>Gammaproteobacteria</taxon>
        <taxon>Vibrionales</taxon>
        <taxon>Vibrionaceae</taxon>
        <taxon>Vibrio</taxon>
    </lineage>
</organism>
<proteinExistence type="predicted"/>
<protein>
    <submittedName>
        <fullName evidence="1">Uncharacterized protein</fullName>
    </submittedName>
</protein>
<evidence type="ECO:0000313" key="1">
    <source>
        <dbReference type="EMBL" id="KIF45068.1"/>
    </source>
</evidence>
<dbReference type="Proteomes" id="UP000031586">
    <property type="component" value="Unassembled WGS sequence"/>
</dbReference>